<keyword evidence="1" id="KW-0472">Membrane</keyword>
<evidence type="ECO:0000259" key="2">
    <source>
        <dbReference type="Pfam" id="PF14501"/>
    </source>
</evidence>
<feature type="transmembrane region" description="Helical" evidence="1">
    <location>
        <begin position="158"/>
        <end position="176"/>
    </location>
</feature>
<keyword evidence="4" id="KW-1185">Reference proteome</keyword>
<feature type="domain" description="Sensor histidine kinase NatK-like C-terminal" evidence="2">
    <location>
        <begin position="332"/>
        <end position="434"/>
    </location>
</feature>
<gene>
    <name evidence="3" type="ORF">V6984_21725</name>
</gene>
<keyword evidence="3" id="KW-0067">ATP-binding</keyword>
<dbReference type="SUPFAM" id="SSF55874">
    <property type="entry name" value="ATPase domain of HSP90 chaperone/DNA topoisomerase II/histidine kinase"/>
    <property type="match status" value="1"/>
</dbReference>
<dbReference type="RefSeq" id="WP_342757683.1">
    <property type="nucleotide sequence ID" value="NZ_CP146256.1"/>
</dbReference>
<evidence type="ECO:0000313" key="4">
    <source>
        <dbReference type="Proteomes" id="UP001451571"/>
    </source>
</evidence>
<feature type="transmembrane region" description="Helical" evidence="1">
    <location>
        <begin position="188"/>
        <end position="208"/>
    </location>
</feature>
<dbReference type="Pfam" id="PF14501">
    <property type="entry name" value="HATPase_c_5"/>
    <property type="match status" value="1"/>
</dbReference>
<organism evidence="3 4">
    <name type="scientific">Kineothrix sedimenti</name>
    <dbReference type="NCBI Taxonomy" id="3123317"/>
    <lineage>
        <taxon>Bacteria</taxon>
        <taxon>Bacillati</taxon>
        <taxon>Bacillota</taxon>
        <taxon>Clostridia</taxon>
        <taxon>Lachnospirales</taxon>
        <taxon>Lachnospiraceae</taxon>
        <taxon>Kineothrix</taxon>
    </lineage>
</organism>
<keyword evidence="1" id="KW-1133">Transmembrane helix</keyword>
<proteinExistence type="predicted"/>
<dbReference type="PANTHER" id="PTHR40448:SF1">
    <property type="entry name" value="TWO-COMPONENT SENSOR HISTIDINE KINASE"/>
    <property type="match status" value="1"/>
</dbReference>
<feature type="transmembrane region" description="Helical" evidence="1">
    <location>
        <begin position="31"/>
        <end position="50"/>
    </location>
</feature>
<sequence length="450" mass="52747">MQLLALASLILYDIFILLYFKTIFPHKRRHWIFYISAVGINIGVTILSYLFLEHRFSVYLMMGSMMFAFYLLFRGNWVQILYAGSIYMFSLYSSRGIIMSIYSIALHISIKEVLHNDIYYHTIFVLAIFLSILVSLFIRKVILPDNKAKYLFNNSVQLRFVVIYLFFQLLFLTLINDARYHDDIRQTWLSSLYLGSCIISKVWLVFVFSHTAKVSELLEYELHTRKLQEQLSRQVRHYQSYRKFTESYRMFRHDYEKLMASVKTMLRNQEYGKATRILDDIHDTMQRDVLVHKTYSNNILLDAILQDAANVCEEKGIRFSAHVHLPESVSMTELDIVHVFSNIIDNSIEACDKVSGQERFVEVISRGTKEWAIVEVSNSFNGELLMENGEPKTTKDNKDYHGFGLRIVKETIETLGGLLFIETDQLKRIFKIRVCIPKASSRRQNSLIVQ</sequence>
<feature type="transmembrane region" description="Helical" evidence="1">
    <location>
        <begin position="56"/>
        <end position="73"/>
    </location>
</feature>
<keyword evidence="1" id="KW-0812">Transmembrane</keyword>
<feature type="transmembrane region" description="Helical" evidence="1">
    <location>
        <begin position="80"/>
        <end position="106"/>
    </location>
</feature>
<dbReference type="Gene3D" id="3.30.565.10">
    <property type="entry name" value="Histidine kinase-like ATPase, C-terminal domain"/>
    <property type="match status" value="1"/>
</dbReference>
<feature type="transmembrane region" description="Helical" evidence="1">
    <location>
        <begin position="118"/>
        <end position="138"/>
    </location>
</feature>
<dbReference type="EMBL" id="CP146256">
    <property type="protein sequence ID" value="XAH74088.1"/>
    <property type="molecule type" value="Genomic_DNA"/>
</dbReference>
<feature type="transmembrane region" description="Helical" evidence="1">
    <location>
        <begin position="6"/>
        <end position="24"/>
    </location>
</feature>
<dbReference type="CDD" id="cd16935">
    <property type="entry name" value="HATPase_AgrC-ComD-like"/>
    <property type="match status" value="1"/>
</dbReference>
<evidence type="ECO:0000313" key="3">
    <source>
        <dbReference type="EMBL" id="XAH74088.1"/>
    </source>
</evidence>
<dbReference type="InterPro" id="IPR032834">
    <property type="entry name" value="NatK-like_C"/>
</dbReference>
<accession>A0ABZ3EV22</accession>
<keyword evidence="3" id="KW-0547">Nucleotide-binding</keyword>
<dbReference type="Proteomes" id="UP001451571">
    <property type="component" value="Chromosome"/>
</dbReference>
<evidence type="ECO:0000256" key="1">
    <source>
        <dbReference type="SAM" id="Phobius"/>
    </source>
</evidence>
<dbReference type="GO" id="GO:0005524">
    <property type="term" value="F:ATP binding"/>
    <property type="evidence" value="ECO:0007669"/>
    <property type="project" value="UniProtKB-KW"/>
</dbReference>
<dbReference type="PANTHER" id="PTHR40448">
    <property type="entry name" value="TWO-COMPONENT SENSOR HISTIDINE KINASE"/>
    <property type="match status" value="1"/>
</dbReference>
<reference evidence="3 4" key="1">
    <citation type="submission" date="2024-02" db="EMBL/GenBank/DDBJ databases">
        <title>Bacterial strain from lacustrine sediment.</title>
        <authorList>
            <person name="Petit C."/>
            <person name="Fadhlaoui K."/>
        </authorList>
    </citation>
    <scope>NUCLEOTIDE SEQUENCE [LARGE SCALE GENOMIC DNA]</scope>
    <source>
        <strain evidence="3 4">IPX-CK</strain>
    </source>
</reference>
<name>A0ABZ3EV22_9FIRM</name>
<protein>
    <submittedName>
        <fullName evidence="3">ATP-binding protein</fullName>
    </submittedName>
</protein>
<dbReference type="InterPro" id="IPR036890">
    <property type="entry name" value="HATPase_C_sf"/>
</dbReference>